<dbReference type="InterPro" id="IPR036895">
    <property type="entry name" value="Uracil-DNA_glycosylase-like_sf"/>
</dbReference>
<evidence type="ECO:0000256" key="3">
    <source>
        <dbReference type="ARBA" id="ARBA00022801"/>
    </source>
</evidence>
<dbReference type="InterPro" id="IPR002043">
    <property type="entry name" value="UDG_fam1"/>
</dbReference>
<dbReference type="EMBL" id="CAESAH010000006">
    <property type="protein sequence ID" value="CAB4333063.1"/>
    <property type="molecule type" value="Genomic_DNA"/>
</dbReference>
<sequence length="211" mass="23243">MPLFDQLHPEWQVLLTSQRVLLDEIESKINLDNIAPEQNRILAAYHLAPSKIKVVIFGQDPYPTAGNAQGIAFSVPSTSAVPASLRNIFKEVASDCGNPLSENGDLTRWVDQGVFLLNRILTTEPGTSLAHQGIGWEEFTQATAQILGQLDVVGIFWGNKAFELAQYFKKELIVNSAHPSPLSAYRGFFGSKPFTQVNAILQGQGKSHIVW</sequence>
<dbReference type="InterPro" id="IPR005122">
    <property type="entry name" value="Uracil-DNA_glycosylase-like"/>
</dbReference>
<dbReference type="AlphaFoldDB" id="A0A6J5YZM6"/>
<protein>
    <submittedName>
        <fullName evidence="6">Unannotated protein</fullName>
    </submittedName>
</protein>
<dbReference type="CDD" id="cd10027">
    <property type="entry name" value="UDG-F1-like"/>
    <property type="match status" value="1"/>
</dbReference>
<dbReference type="SMART" id="SM00986">
    <property type="entry name" value="UDG"/>
    <property type="match status" value="1"/>
</dbReference>
<gene>
    <name evidence="7" type="ORF">UFOPK2731_00324</name>
    <name evidence="8" type="ORF">UFOPK3161_01247</name>
    <name evidence="6" type="ORF">UFOPK3962_00363</name>
    <name evidence="9" type="ORF">UFOPK4427_00308</name>
</gene>
<dbReference type="NCBIfam" id="NF003588">
    <property type="entry name" value="PRK05254.1-1"/>
    <property type="match status" value="1"/>
</dbReference>
<dbReference type="EMBL" id="CAFBRY010000005">
    <property type="protein sequence ID" value="CAB5138072.1"/>
    <property type="molecule type" value="Genomic_DNA"/>
</dbReference>
<dbReference type="GO" id="GO:0097510">
    <property type="term" value="P:base-excision repair, AP site formation via deaminated base removal"/>
    <property type="evidence" value="ECO:0007669"/>
    <property type="project" value="TreeGrafter"/>
</dbReference>
<keyword evidence="2" id="KW-0227">DNA damage</keyword>
<dbReference type="PANTHER" id="PTHR11264:SF0">
    <property type="entry name" value="URACIL-DNA GLYCOSYLASE"/>
    <property type="match status" value="1"/>
</dbReference>
<feature type="domain" description="Uracil-DNA glycosylase-like" evidence="5">
    <location>
        <begin position="45"/>
        <end position="201"/>
    </location>
</feature>
<evidence type="ECO:0000313" key="7">
    <source>
        <dbReference type="EMBL" id="CAB4723489.1"/>
    </source>
</evidence>
<dbReference type="NCBIfam" id="NF003592">
    <property type="entry name" value="PRK05254.1-5"/>
    <property type="match status" value="1"/>
</dbReference>
<evidence type="ECO:0000313" key="9">
    <source>
        <dbReference type="EMBL" id="CAB5138072.1"/>
    </source>
</evidence>
<keyword evidence="4" id="KW-0234">DNA repair</keyword>
<organism evidence="6">
    <name type="scientific">freshwater metagenome</name>
    <dbReference type="NCBI Taxonomy" id="449393"/>
    <lineage>
        <taxon>unclassified sequences</taxon>
        <taxon>metagenomes</taxon>
        <taxon>ecological metagenomes</taxon>
    </lineage>
</organism>
<keyword evidence="3" id="KW-0378">Hydrolase</keyword>
<dbReference type="InterPro" id="IPR018085">
    <property type="entry name" value="Ura-DNA_Glyclase_AS"/>
</dbReference>
<evidence type="ECO:0000313" key="6">
    <source>
        <dbReference type="EMBL" id="CAB4333063.1"/>
    </source>
</evidence>
<dbReference type="PANTHER" id="PTHR11264">
    <property type="entry name" value="URACIL-DNA GLYCOSYLASE"/>
    <property type="match status" value="1"/>
</dbReference>
<dbReference type="SUPFAM" id="SSF52141">
    <property type="entry name" value="Uracil-DNA glycosylase-like"/>
    <property type="match status" value="1"/>
</dbReference>
<evidence type="ECO:0000313" key="8">
    <source>
        <dbReference type="EMBL" id="CAB4830178.1"/>
    </source>
</evidence>
<name>A0A6J5YZM6_9ZZZZ</name>
<comment type="similarity">
    <text evidence="1">Belongs to the uracil-DNA glycosylase (UDG) superfamily. UNG family.</text>
</comment>
<dbReference type="Gene3D" id="3.40.470.10">
    <property type="entry name" value="Uracil-DNA glycosylase-like domain"/>
    <property type="match status" value="1"/>
</dbReference>
<evidence type="ECO:0000259" key="5">
    <source>
        <dbReference type="SMART" id="SM00986"/>
    </source>
</evidence>
<dbReference type="GO" id="GO:0004844">
    <property type="term" value="F:uracil DNA N-glycosylase activity"/>
    <property type="evidence" value="ECO:0007669"/>
    <property type="project" value="InterPro"/>
</dbReference>
<accession>A0A6J5YZM6</accession>
<dbReference type="EMBL" id="CAFABC010000051">
    <property type="protein sequence ID" value="CAB4830178.1"/>
    <property type="molecule type" value="Genomic_DNA"/>
</dbReference>
<dbReference type="PROSITE" id="PS00130">
    <property type="entry name" value="U_DNA_GLYCOSYLASE"/>
    <property type="match status" value="1"/>
</dbReference>
<dbReference type="EMBL" id="CAEZYO010000006">
    <property type="protein sequence ID" value="CAB4723489.1"/>
    <property type="molecule type" value="Genomic_DNA"/>
</dbReference>
<proteinExistence type="inferred from homology"/>
<dbReference type="Pfam" id="PF03167">
    <property type="entry name" value="UDG"/>
    <property type="match status" value="1"/>
</dbReference>
<reference evidence="6" key="1">
    <citation type="submission" date="2020-05" db="EMBL/GenBank/DDBJ databases">
        <authorList>
            <person name="Chiriac C."/>
            <person name="Salcher M."/>
            <person name="Ghai R."/>
            <person name="Kavagutti S V."/>
        </authorList>
    </citation>
    <scope>NUCLEOTIDE SEQUENCE</scope>
</reference>
<evidence type="ECO:0000256" key="2">
    <source>
        <dbReference type="ARBA" id="ARBA00022763"/>
    </source>
</evidence>
<dbReference type="SMART" id="SM00987">
    <property type="entry name" value="UreE_C"/>
    <property type="match status" value="1"/>
</dbReference>
<evidence type="ECO:0000256" key="1">
    <source>
        <dbReference type="ARBA" id="ARBA00008184"/>
    </source>
</evidence>
<evidence type="ECO:0000256" key="4">
    <source>
        <dbReference type="ARBA" id="ARBA00023204"/>
    </source>
</evidence>